<keyword evidence="6" id="KW-1185">Reference proteome</keyword>
<name>A0A1H3JNH1_9RHOB</name>
<dbReference type="GO" id="GO:0008483">
    <property type="term" value="F:transaminase activity"/>
    <property type="evidence" value="ECO:0007669"/>
    <property type="project" value="TreeGrafter"/>
</dbReference>
<evidence type="ECO:0000313" key="6">
    <source>
        <dbReference type="Proteomes" id="UP000198914"/>
    </source>
</evidence>
<comment type="similarity">
    <text evidence="1 4">Belongs to the DegT/DnrJ/EryC1 family.</text>
</comment>
<proteinExistence type="inferred from homology"/>
<dbReference type="Gene3D" id="3.40.640.10">
    <property type="entry name" value="Type I PLP-dependent aspartate aminotransferase-like (Major domain)"/>
    <property type="match status" value="1"/>
</dbReference>
<dbReference type="InterPro" id="IPR015421">
    <property type="entry name" value="PyrdxlP-dep_Trfase_major"/>
</dbReference>
<dbReference type="GO" id="GO:0030170">
    <property type="term" value="F:pyridoxal phosphate binding"/>
    <property type="evidence" value="ECO:0007669"/>
    <property type="project" value="TreeGrafter"/>
</dbReference>
<dbReference type="NCBIfam" id="TIGR03588">
    <property type="entry name" value="PseC"/>
    <property type="match status" value="1"/>
</dbReference>
<dbReference type="InterPro" id="IPR000653">
    <property type="entry name" value="DegT/StrS_aminotransferase"/>
</dbReference>
<evidence type="ECO:0000256" key="3">
    <source>
        <dbReference type="PIRSR" id="PIRSR000390-2"/>
    </source>
</evidence>
<keyword evidence="3 4" id="KW-0663">Pyridoxal phosphate</keyword>
<sequence>MDRRQPRQDRQVLMIPYGRQDVSQDDIDAVTEVLRSDFLTQGPAVPRFEAAICAATGAKHAVASNSATSSLHVACLALGLGPGDILWTVPNTFVASANVGLYCGATVDFVDTTPDTYVMDADALEAKLTAAATAGKLPKIIIPVHFAGQSCDMNRVAAMARSYGVKIIEDASHAIGARYLNQPIGDCAHSDICVFSFHPVKIVTTAEGGCATTQDDELAYRMGLFRSHGITRDADRMTMDAPGGWYYEQLELGLNYRMTEMQAALGVSQMKRLDDFVARRNELARRYDDILSDLPLTRPAQNPDAYSSYHLYPIQVENRARVFKALRDNGIGVNVHYIPVHLQPYYRNLGFRPGDFPQAESYYDHAISIPLYAGLTDADQDTVVAALKRSI</sequence>
<evidence type="ECO:0000256" key="4">
    <source>
        <dbReference type="RuleBase" id="RU004508"/>
    </source>
</evidence>
<feature type="modified residue" description="N6-(pyridoxal phosphate)lysine" evidence="3">
    <location>
        <position position="201"/>
    </location>
</feature>
<dbReference type="PANTHER" id="PTHR30244">
    <property type="entry name" value="TRANSAMINASE"/>
    <property type="match status" value="1"/>
</dbReference>
<dbReference type="EMBL" id="FNPX01000001">
    <property type="protein sequence ID" value="SDY41451.1"/>
    <property type="molecule type" value="Genomic_DNA"/>
</dbReference>
<evidence type="ECO:0000256" key="2">
    <source>
        <dbReference type="PIRSR" id="PIRSR000390-1"/>
    </source>
</evidence>
<accession>A0A1H3JNH1</accession>
<dbReference type="Pfam" id="PF01041">
    <property type="entry name" value="DegT_DnrJ_EryC1"/>
    <property type="match status" value="1"/>
</dbReference>
<dbReference type="PANTHER" id="PTHR30244:SF34">
    <property type="entry name" value="DTDP-4-AMINO-4,6-DIDEOXYGALACTOSE TRANSAMINASE"/>
    <property type="match status" value="1"/>
</dbReference>
<dbReference type="InterPro" id="IPR015424">
    <property type="entry name" value="PyrdxlP-dep_Trfase"/>
</dbReference>
<dbReference type="STRING" id="1244108.SAMN05444004_101390"/>
<dbReference type="SUPFAM" id="SSF53383">
    <property type="entry name" value="PLP-dependent transferases"/>
    <property type="match status" value="1"/>
</dbReference>
<dbReference type="CDD" id="cd00616">
    <property type="entry name" value="AHBA_syn"/>
    <property type="match status" value="1"/>
</dbReference>
<evidence type="ECO:0000256" key="1">
    <source>
        <dbReference type="ARBA" id="ARBA00037999"/>
    </source>
</evidence>
<dbReference type="Proteomes" id="UP000198914">
    <property type="component" value="Unassembled WGS sequence"/>
</dbReference>
<organism evidence="5 6">
    <name type="scientific">Jannaschia faecimaris</name>
    <dbReference type="NCBI Taxonomy" id="1244108"/>
    <lineage>
        <taxon>Bacteria</taxon>
        <taxon>Pseudomonadati</taxon>
        <taxon>Pseudomonadota</taxon>
        <taxon>Alphaproteobacteria</taxon>
        <taxon>Rhodobacterales</taxon>
        <taxon>Roseobacteraceae</taxon>
        <taxon>Jannaschia</taxon>
    </lineage>
</organism>
<gene>
    <name evidence="5" type="ORF">SAMN05444004_101390</name>
</gene>
<dbReference type="Gene3D" id="3.90.1150.10">
    <property type="entry name" value="Aspartate Aminotransferase, domain 1"/>
    <property type="match status" value="1"/>
</dbReference>
<dbReference type="PIRSF" id="PIRSF000390">
    <property type="entry name" value="PLP_StrS"/>
    <property type="match status" value="1"/>
</dbReference>
<feature type="active site" description="Proton acceptor" evidence="2">
    <location>
        <position position="201"/>
    </location>
</feature>
<evidence type="ECO:0000313" key="5">
    <source>
        <dbReference type="EMBL" id="SDY41451.1"/>
    </source>
</evidence>
<reference evidence="6" key="1">
    <citation type="submission" date="2016-10" db="EMBL/GenBank/DDBJ databases">
        <authorList>
            <person name="Varghese N."/>
            <person name="Submissions S."/>
        </authorList>
    </citation>
    <scope>NUCLEOTIDE SEQUENCE [LARGE SCALE GENOMIC DNA]</scope>
    <source>
        <strain evidence="6">DSM 100420</strain>
    </source>
</reference>
<dbReference type="InterPro" id="IPR015422">
    <property type="entry name" value="PyrdxlP-dep_Trfase_small"/>
</dbReference>
<dbReference type="AlphaFoldDB" id="A0A1H3JNH1"/>
<dbReference type="GO" id="GO:0000271">
    <property type="term" value="P:polysaccharide biosynthetic process"/>
    <property type="evidence" value="ECO:0007669"/>
    <property type="project" value="TreeGrafter"/>
</dbReference>
<dbReference type="InterPro" id="IPR020026">
    <property type="entry name" value="PseC"/>
</dbReference>
<protein>
    <submittedName>
        <fullName evidence="5">UDP-4-amino-4,6-dideoxy-N-acetyl-beta-L-altrosamine transaminase</fullName>
    </submittedName>
</protein>